<dbReference type="InterPro" id="IPR049437">
    <property type="entry name" value="tRNA-synt_1c_C2"/>
</dbReference>
<dbReference type="Pfam" id="PF04557">
    <property type="entry name" value="tRNA_synt_1c_R2"/>
    <property type="match status" value="1"/>
</dbReference>
<reference evidence="17" key="1">
    <citation type="submission" date="2007-04" db="EMBL/GenBank/DDBJ databases">
        <title>Annotation of Pediculus humanus corporis strain USDA.</title>
        <authorList>
            <person name="Kirkness E."/>
            <person name="Hannick L."/>
            <person name="Hass B."/>
            <person name="Bruggner R."/>
            <person name="Lawson D."/>
            <person name="Bidwell S."/>
            <person name="Joardar V."/>
            <person name="Caler E."/>
            <person name="Walenz B."/>
            <person name="Inman J."/>
            <person name="Schobel S."/>
            <person name="Galinsky K."/>
            <person name="Amedeo P."/>
            <person name="Strausberg R."/>
        </authorList>
    </citation>
    <scope>NUCLEOTIDE SEQUENCE</scope>
    <source>
        <strain evidence="17">USDA</strain>
    </source>
</reference>
<dbReference type="HOGENOM" id="CLU_001882_2_3_1"/>
<dbReference type="NCBIfam" id="TIGR00440">
    <property type="entry name" value="glnS"/>
    <property type="match status" value="1"/>
</dbReference>
<dbReference type="Pfam" id="PF04558">
    <property type="entry name" value="tRNA_synt_1c_R1"/>
    <property type="match status" value="1"/>
</dbReference>
<keyword evidence="6 10" id="KW-0648">Protein biosynthesis</keyword>
<dbReference type="Pfam" id="PF00749">
    <property type="entry name" value="tRNA-synt_1c"/>
    <property type="match status" value="1"/>
</dbReference>
<keyword evidence="7 10" id="KW-0030">Aminoacyl-tRNA synthetase</keyword>
<keyword evidence="4 10" id="KW-0547">Nucleotide-binding</keyword>
<dbReference type="EMBL" id="AAZO01005631">
    <property type="status" value="NOT_ANNOTATED_CDS"/>
    <property type="molecule type" value="Genomic_DNA"/>
</dbReference>
<evidence type="ECO:0000259" key="12">
    <source>
        <dbReference type="Pfam" id="PF00749"/>
    </source>
</evidence>
<name>E0VVD4_PEDHC</name>
<evidence type="ECO:0000259" key="14">
    <source>
        <dbReference type="Pfam" id="PF04557"/>
    </source>
</evidence>
<keyword evidence="5 10" id="KW-0067">ATP-binding</keyword>
<dbReference type="Gene3D" id="1.10.10.2420">
    <property type="match status" value="1"/>
</dbReference>
<dbReference type="InterPro" id="IPR020059">
    <property type="entry name" value="Glu/Gln-tRNA-synth_Ib_codon-bd"/>
</dbReference>
<evidence type="ECO:0000259" key="15">
    <source>
        <dbReference type="Pfam" id="PF04558"/>
    </source>
</evidence>
<dbReference type="EC" id="6.1.1.18" evidence="2"/>
<dbReference type="PROSITE" id="PS00178">
    <property type="entry name" value="AA_TRNA_LIGASE_I"/>
    <property type="match status" value="1"/>
</dbReference>
<gene>
    <name evidence="18" type="primary">8238445</name>
    <name evidence="17" type="ORF">Phum_PHUM462180</name>
</gene>
<dbReference type="OMA" id="TWCIYPM"/>
<dbReference type="InterPro" id="IPR007638">
    <property type="entry name" value="Gln-tRNA-synth_Ib_RNA-bd_2"/>
</dbReference>
<dbReference type="InParanoid" id="E0VVD4"/>
<dbReference type="EnsemblMetazoa" id="PHUM462180-RA">
    <property type="protein sequence ID" value="PHUM462180-PA"/>
    <property type="gene ID" value="PHUM462180"/>
</dbReference>
<dbReference type="Gene3D" id="2.40.240.10">
    <property type="entry name" value="Ribosomal Protein L25, Chain P"/>
    <property type="match status" value="2"/>
</dbReference>
<organism>
    <name type="scientific">Pediculus humanus subsp. corporis</name>
    <name type="common">Body louse</name>
    <dbReference type="NCBI Taxonomy" id="121224"/>
    <lineage>
        <taxon>Eukaryota</taxon>
        <taxon>Metazoa</taxon>
        <taxon>Ecdysozoa</taxon>
        <taxon>Arthropoda</taxon>
        <taxon>Hexapoda</taxon>
        <taxon>Insecta</taxon>
        <taxon>Pterygota</taxon>
        <taxon>Neoptera</taxon>
        <taxon>Paraneoptera</taxon>
        <taxon>Psocodea</taxon>
        <taxon>Troctomorpha</taxon>
        <taxon>Phthiraptera</taxon>
        <taxon>Anoplura</taxon>
        <taxon>Pediculidae</taxon>
        <taxon>Pediculus</taxon>
    </lineage>
</organism>
<dbReference type="PANTHER" id="PTHR43097">
    <property type="entry name" value="GLUTAMINE-TRNA LIGASE"/>
    <property type="match status" value="1"/>
</dbReference>
<evidence type="ECO:0000256" key="8">
    <source>
        <dbReference type="ARBA" id="ARBA00030466"/>
    </source>
</evidence>
<dbReference type="VEuPathDB" id="VectorBase:PHUM462180"/>
<dbReference type="InterPro" id="IPR004514">
    <property type="entry name" value="Gln-tRNA-synth"/>
</dbReference>
<dbReference type="InterPro" id="IPR001412">
    <property type="entry name" value="aa-tRNA-synth_I_CS"/>
</dbReference>
<evidence type="ECO:0000256" key="5">
    <source>
        <dbReference type="ARBA" id="ARBA00022840"/>
    </source>
</evidence>
<dbReference type="FunCoup" id="E0VVD4">
    <property type="interactions" value="1941"/>
</dbReference>
<evidence type="ECO:0000256" key="6">
    <source>
        <dbReference type="ARBA" id="ARBA00022917"/>
    </source>
</evidence>
<keyword evidence="3 10" id="KW-0436">Ligase</keyword>
<comment type="catalytic activity">
    <reaction evidence="9">
        <text>tRNA(Gln) + L-glutamine + ATP = L-glutaminyl-tRNA(Gln) + AMP + diphosphate</text>
        <dbReference type="Rhea" id="RHEA:20121"/>
        <dbReference type="Rhea" id="RHEA-COMP:9662"/>
        <dbReference type="Rhea" id="RHEA-COMP:9681"/>
        <dbReference type="ChEBI" id="CHEBI:30616"/>
        <dbReference type="ChEBI" id="CHEBI:33019"/>
        <dbReference type="ChEBI" id="CHEBI:58359"/>
        <dbReference type="ChEBI" id="CHEBI:78442"/>
        <dbReference type="ChEBI" id="CHEBI:78521"/>
        <dbReference type="ChEBI" id="CHEBI:456215"/>
        <dbReference type="EC" id="6.1.1.18"/>
    </reaction>
</comment>
<dbReference type="SUPFAM" id="SSF50715">
    <property type="entry name" value="Ribosomal protein L25-like"/>
    <property type="match status" value="1"/>
</dbReference>
<dbReference type="AlphaFoldDB" id="E0VVD4"/>
<dbReference type="GO" id="GO:0004819">
    <property type="term" value="F:glutamine-tRNA ligase activity"/>
    <property type="evidence" value="ECO:0007669"/>
    <property type="project" value="UniProtKB-EC"/>
</dbReference>
<dbReference type="Gene3D" id="3.40.50.620">
    <property type="entry name" value="HUPs"/>
    <property type="match status" value="1"/>
</dbReference>
<dbReference type="InterPro" id="IPR011035">
    <property type="entry name" value="Ribosomal_bL25/Gln-tRNA_synth"/>
</dbReference>
<dbReference type="EMBL" id="DS235811">
    <property type="protein sequence ID" value="EEB17340.1"/>
    <property type="molecule type" value="Genomic_DNA"/>
</dbReference>
<evidence type="ECO:0000313" key="19">
    <source>
        <dbReference type="Proteomes" id="UP000009046"/>
    </source>
</evidence>
<feature type="domain" description="Glutaminyl-tRNA synthetase class Ib non-specific RNA-binding" evidence="15">
    <location>
        <begin position="7"/>
        <end position="164"/>
    </location>
</feature>
<evidence type="ECO:0000256" key="9">
    <source>
        <dbReference type="ARBA" id="ARBA00048270"/>
    </source>
</evidence>
<dbReference type="InterPro" id="IPR042558">
    <property type="entry name" value="Gln-tRNA-synth_Ib_RNA-bd_N_1"/>
</dbReference>
<dbReference type="eggNOG" id="KOG1148">
    <property type="taxonomic scope" value="Eukaryota"/>
</dbReference>
<evidence type="ECO:0000256" key="7">
    <source>
        <dbReference type="ARBA" id="ARBA00023146"/>
    </source>
</evidence>
<evidence type="ECO:0000256" key="2">
    <source>
        <dbReference type="ARBA" id="ARBA00012836"/>
    </source>
</evidence>
<dbReference type="FunFam" id="3.40.50.620:FF:000049">
    <property type="entry name" value="Probable glutamine--tRNA ligase"/>
    <property type="match status" value="1"/>
</dbReference>
<proteinExistence type="inferred from homology"/>
<dbReference type="FunFam" id="1.10.8.1290:FF:000002">
    <property type="entry name" value="Glutamine--tRNA ligase cytoplasmic"/>
    <property type="match status" value="1"/>
</dbReference>
<feature type="domain" description="Glutaminyl-tRNA synthetase class Ib non-specific RNA-binding" evidence="14">
    <location>
        <begin position="167"/>
        <end position="254"/>
    </location>
</feature>
<feature type="region of interest" description="Disordered" evidence="11">
    <location>
        <begin position="184"/>
        <end position="214"/>
    </location>
</feature>
<dbReference type="Pfam" id="PF20974">
    <property type="entry name" value="tRNA-synt_1c_C2"/>
    <property type="match status" value="1"/>
</dbReference>
<dbReference type="InterPro" id="IPR042559">
    <property type="entry name" value="Gln-tRNA-synth_Ib_RNA-bd_N_2"/>
</dbReference>
<dbReference type="InterPro" id="IPR000924">
    <property type="entry name" value="Glu/Gln-tRNA-synth"/>
</dbReference>
<keyword evidence="19" id="KW-1185">Reference proteome</keyword>
<dbReference type="InterPro" id="IPR020056">
    <property type="entry name" value="Rbsml_bL25/Gln-tRNA_synth_N"/>
</dbReference>
<dbReference type="Gene3D" id="1.10.8.1290">
    <property type="entry name" value="Glutaminyl-tRNA synthetase, non-specific RNA binding region part 1, domain 1"/>
    <property type="match status" value="1"/>
</dbReference>
<evidence type="ECO:0000259" key="13">
    <source>
        <dbReference type="Pfam" id="PF03950"/>
    </source>
</evidence>
<dbReference type="PANTHER" id="PTHR43097:SF4">
    <property type="entry name" value="GLUTAMINE--TRNA LIGASE"/>
    <property type="match status" value="1"/>
</dbReference>
<dbReference type="STRING" id="121224.E0VVD4"/>
<evidence type="ECO:0000313" key="18">
    <source>
        <dbReference type="EnsemblMetazoa" id="PHUM462180-PA"/>
    </source>
</evidence>
<dbReference type="OrthoDB" id="10250478at2759"/>
<dbReference type="Proteomes" id="UP000009046">
    <property type="component" value="Unassembled WGS sequence"/>
</dbReference>
<dbReference type="KEGG" id="phu:Phum_PHUM462180"/>
<comment type="similarity">
    <text evidence="1 10">Belongs to the class-I aminoacyl-tRNA synthetase family.</text>
</comment>
<dbReference type="GeneID" id="8238445"/>
<feature type="compositionally biased region" description="Basic and acidic residues" evidence="11">
    <location>
        <begin position="184"/>
        <end position="202"/>
    </location>
</feature>
<evidence type="ECO:0000256" key="3">
    <source>
        <dbReference type="ARBA" id="ARBA00022598"/>
    </source>
</evidence>
<dbReference type="CTD" id="8238445"/>
<sequence length="776" mass="88335">MGAGDVEILKTLQSIGLSESKAKETLKNNGLTQNLLQAITEANKYGPVDSQTGILVYHLASKIKSQIKEQVPLLVSYIMSQKIDSTVKLEAALDYLLSNIKSDFNKENFEEYCGVGVVVSPEQIEQCVENVMEKFKDDLIKNRYHFNIGLIMQDVRQQLKWADGKAIKSEVDLQVLDLLGPKTEEDKKKPVKTKPEKPKSSVENKPSVQKKVAVESQGSNTIGELMKNKVHFHKVGENYKTDGYVVTPKTAELLAEHLKITGGKVRTRFPPEPNGILHIGHAKAININFGYAAAYDGVCFLRYDDTNPEKEEEKFFIGIKDMVEWLGYKPYKITHSSDYFDKLYELAIELIKKGLAYVCHQKPEDIKGFNPPPSPWRDRPIEDNIRLFQDMKNGKFDEGEATLRMKVRLEEGKEDPVAYRIKYVPHHRTGDKWCIYPTYDYTHCLCDSIENITHSLCTKEFQSRRSSYYWLCNSLELYCPVQWEYGRLSVNYTVTSKRKIAKLITENIVKDWDDPRLFTLSALRRRGFPAEAINNFCAGMGVTGAMSAVDPQVLEAYVRDVLNITAPRRMVVLEPLKVTITNFPSKDVIKINVPNFPDDASKGTHTIQFSSTIFIERSDFREEHEAGYRRLTKAQPVGLRHAGYVIHLDETVKDSAGNLLELKVKCTPVSEIKVKPKAFIHWVSNPMKITVRIFDPLFHHKNPDDPNEVPEGFLSDCNKDSLHEIESLADLSLSGSKCYDTFQFERNGFFTVDKDSDDKRLVFNKTVSLKEASGKE</sequence>
<dbReference type="PRINTS" id="PR00987">
    <property type="entry name" value="TRNASYNTHGLU"/>
</dbReference>
<dbReference type="InterPro" id="IPR007639">
    <property type="entry name" value="Gln-tRNA-synth_Ib_RNA-bd_N"/>
</dbReference>
<evidence type="ECO:0000313" key="17">
    <source>
        <dbReference type="EMBL" id="EEB17340.1"/>
    </source>
</evidence>
<evidence type="ECO:0000256" key="11">
    <source>
        <dbReference type="SAM" id="MobiDB-lite"/>
    </source>
</evidence>
<dbReference type="InterPro" id="IPR050132">
    <property type="entry name" value="Gln/Glu-tRNA_Ligase"/>
</dbReference>
<evidence type="ECO:0000256" key="10">
    <source>
        <dbReference type="RuleBase" id="RU363037"/>
    </source>
</evidence>
<dbReference type="GO" id="GO:0005829">
    <property type="term" value="C:cytosol"/>
    <property type="evidence" value="ECO:0007669"/>
    <property type="project" value="TreeGrafter"/>
</dbReference>
<dbReference type="SUPFAM" id="SSF52374">
    <property type="entry name" value="Nucleotidylyl transferase"/>
    <property type="match status" value="1"/>
</dbReference>
<reference evidence="18" key="3">
    <citation type="submission" date="2021-02" db="UniProtKB">
        <authorList>
            <consortium name="EnsemblMetazoa"/>
        </authorList>
    </citation>
    <scope>IDENTIFICATION</scope>
    <source>
        <strain evidence="18">USDA</strain>
    </source>
</reference>
<evidence type="ECO:0000256" key="4">
    <source>
        <dbReference type="ARBA" id="ARBA00022741"/>
    </source>
</evidence>
<feature type="domain" description="Glutamyl/glutaminyl-tRNA synthetase class Ib catalytic" evidence="12">
    <location>
        <begin position="264"/>
        <end position="563"/>
    </location>
</feature>
<dbReference type="GO" id="GO:0006425">
    <property type="term" value="P:glutaminyl-tRNA aminoacylation"/>
    <property type="evidence" value="ECO:0007669"/>
    <property type="project" value="InterPro"/>
</dbReference>
<dbReference type="FunFam" id="2.40.240.10:FF:000006">
    <property type="entry name" value="Putative glutamine--tRNA ligase"/>
    <property type="match status" value="1"/>
</dbReference>
<dbReference type="InterPro" id="IPR020058">
    <property type="entry name" value="Glu/Gln-tRNA-synth_Ib_cat-dom"/>
</dbReference>
<reference evidence="17" key="2">
    <citation type="submission" date="2007-04" db="EMBL/GenBank/DDBJ databases">
        <title>The genome of the human body louse.</title>
        <authorList>
            <consortium name="The Human Body Louse Genome Consortium"/>
            <person name="Kirkness E."/>
            <person name="Walenz B."/>
            <person name="Hass B."/>
            <person name="Bruggner R."/>
            <person name="Strausberg R."/>
        </authorList>
    </citation>
    <scope>NUCLEOTIDE SEQUENCE</scope>
    <source>
        <strain evidence="17">USDA</strain>
    </source>
</reference>
<dbReference type="FunFam" id="1.10.10.2420:FF:000001">
    <property type="entry name" value="Glutamine--tRNA ligase cytoplasmic"/>
    <property type="match status" value="1"/>
</dbReference>
<dbReference type="GO" id="GO:0005524">
    <property type="term" value="F:ATP binding"/>
    <property type="evidence" value="ECO:0007669"/>
    <property type="project" value="UniProtKB-KW"/>
</dbReference>
<feature type="domain" description="tRNA synthetases class I (E and Q) anti-codon binding" evidence="16">
    <location>
        <begin position="679"/>
        <end position="753"/>
    </location>
</feature>
<evidence type="ECO:0000256" key="1">
    <source>
        <dbReference type="ARBA" id="ARBA00005594"/>
    </source>
</evidence>
<dbReference type="Pfam" id="PF03950">
    <property type="entry name" value="tRNA-synt_1c_C"/>
    <property type="match status" value="1"/>
</dbReference>
<dbReference type="RefSeq" id="XP_002430078.1">
    <property type="nucleotide sequence ID" value="XM_002430033.1"/>
</dbReference>
<dbReference type="CDD" id="cd00807">
    <property type="entry name" value="GlnRS_core"/>
    <property type="match status" value="1"/>
</dbReference>
<dbReference type="GO" id="GO:0017101">
    <property type="term" value="C:aminoacyl-tRNA synthetase multienzyme complex"/>
    <property type="evidence" value="ECO:0007669"/>
    <property type="project" value="TreeGrafter"/>
</dbReference>
<feature type="domain" description="Glutamyl/glutaminyl-tRNA synthetase class Ib anti-codon binding" evidence="13">
    <location>
        <begin position="566"/>
        <end position="666"/>
    </location>
</feature>
<dbReference type="InterPro" id="IPR014729">
    <property type="entry name" value="Rossmann-like_a/b/a_fold"/>
</dbReference>
<accession>E0VVD4</accession>
<evidence type="ECO:0000259" key="16">
    <source>
        <dbReference type="Pfam" id="PF20974"/>
    </source>
</evidence>
<protein>
    <recommendedName>
        <fullName evidence="2">glutamine--tRNA ligase</fullName>
        <ecNumber evidence="2">6.1.1.18</ecNumber>
    </recommendedName>
    <alternativeName>
        <fullName evidence="8">Glutaminyl-tRNA synthetase</fullName>
    </alternativeName>
</protein>